<dbReference type="Proteomes" id="UP001459277">
    <property type="component" value="Unassembled WGS sequence"/>
</dbReference>
<protein>
    <submittedName>
        <fullName evidence="1">Uncharacterized protein</fullName>
    </submittedName>
</protein>
<dbReference type="EMBL" id="JAZDWU010000007">
    <property type="protein sequence ID" value="KAK9995306.1"/>
    <property type="molecule type" value="Genomic_DNA"/>
</dbReference>
<name>A0AAW2CBX1_9ROSI</name>
<reference evidence="1 2" key="1">
    <citation type="submission" date="2024-01" db="EMBL/GenBank/DDBJ databases">
        <title>A telomere-to-telomere, gap-free genome of sweet tea (Lithocarpus litseifolius).</title>
        <authorList>
            <person name="Zhou J."/>
        </authorList>
    </citation>
    <scope>NUCLEOTIDE SEQUENCE [LARGE SCALE GENOMIC DNA]</scope>
    <source>
        <strain evidence="1">Zhou-2022a</strain>
        <tissue evidence="1">Leaf</tissue>
    </source>
</reference>
<evidence type="ECO:0000313" key="1">
    <source>
        <dbReference type="EMBL" id="KAK9995306.1"/>
    </source>
</evidence>
<dbReference type="PANTHER" id="PTHR48434:SF1">
    <property type="entry name" value="(RAPE) HYPOTHETICAL PROTEIN"/>
    <property type="match status" value="1"/>
</dbReference>
<proteinExistence type="predicted"/>
<sequence length="339" mass="39550">MTVNRFTTLGTIPKPNYSSILTSSYDPYALTPVHQPVRTSFSKNTSQYVRKQYFQNLFSIEPNRSPIIDPLQLAKSYFPPEFHWIPEHGKKNLQYYSDLLRHEKSITINTIANKFDTSKIIYHSVYIANVISEKKWGSSPNETKMMPNCLIPYSYHDYITAWFRFMLHQNDTMTHSWFVNFNKHYTGYLPFWFARWWSQFGLIPDLLSAPLMDAFKLFSGGYKVDPQNAKAKFPALLHFVKCHKVPWILKWQYEINNDENALARHCIIATINKEFSSFATHPIDKNYSPIQTPAQVDLPSLSSTKNIKPKPPAKKKSSPLDDLRRYLMLFLLSSSMLKI</sequence>
<gene>
    <name evidence="1" type="ORF">SO802_019992</name>
</gene>
<dbReference type="PANTHER" id="PTHR48434">
    <property type="entry name" value="(RAPE) HYPOTHETICAL PROTEIN"/>
    <property type="match status" value="1"/>
</dbReference>
<comment type="caution">
    <text evidence="1">The sequence shown here is derived from an EMBL/GenBank/DDBJ whole genome shotgun (WGS) entry which is preliminary data.</text>
</comment>
<dbReference type="AlphaFoldDB" id="A0AAW2CBX1"/>
<accession>A0AAW2CBX1</accession>
<organism evidence="1 2">
    <name type="scientific">Lithocarpus litseifolius</name>
    <dbReference type="NCBI Taxonomy" id="425828"/>
    <lineage>
        <taxon>Eukaryota</taxon>
        <taxon>Viridiplantae</taxon>
        <taxon>Streptophyta</taxon>
        <taxon>Embryophyta</taxon>
        <taxon>Tracheophyta</taxon>
        <taxon>Spermatophyta</taxon>
        <taxon>Magnoliopsida</taxon>
        <taxon>eudicotyledons</taxon>
        <taxon>Gunneridae</taxon>
        <taxon>Pentapetalae</taxon>
        <taxon>rosids</taxon>
        <taxon>fabids</taxon>
        <taxon>Fagales</taxon>
        <taxon>Fagaceae</taxon>
        <taxon>Lithocarpus</taxon>
    </lineage>
</organism>
<evidence type="ECO:0000313" key="2">
    <source>
        <dbReference type="Proteomes" id="UP001459277"/>
    </source>
</evidence>
<keyword evidence="2" id="KW-1185">Reference proteome</keyword>